<dbReference type="GO" id="GO:0009986">
    <property type="term" value="C:cell surface"/>
    <property type="evidence" value="ECO:0007669"/>
    <property type="project" value="InterPro"/>
</dbReference>
<evidence type="ECO:0000313" key="7">
    <source>
        <dbReference type="WBParaSite" id="L893_g22672.t1"/>
    </source>
</evidence>
<keyword evidence="6" id="KW-1185">Reference proteome</keyword>
<dbReference type="InterPro" id="IPR001534">
    <property type="entry name" value="Transthyretin-like"/>
</dbReference>
<dbReference type="AlphaFoldDB" id="A0A1I7Z3X2"/>
<dbReference type="Pfam" id="PF01060">
    <property type="entry name" value="TTR-52"/>
    <property type="match status" value="1"/>
</dbReference>
<dbReference type="GO" id="GO:0005576">
    <property type="term" value="C:extracellular region"/>
    <property type="evidence" value="ECO:0007669"/>
    <property type="project" value="UniProtKB-SubCell"/>
</dbReference>
<evidence type="ECO:0000256" key="5">
    <source>
        <dbReference type="SAM" id="SignalP"/>
    </source>
</evidence>
<comment type="subcellular location">
    <subcellularLocation>
        <location evidence="1">Secreted</location>
    </subcellularLocation>
</comment>
<evidence type="ECO:0000256" key="3">
    <source>
        <dbReference type="ARBA" id="ARBA00022525"/>
    </source>
</evidence>
<dbReference type="WBParaSite" id="L893_g22672.t1">
    <property type="protein sequence ID" value="L893_g22672.t1"/>
    <property type="gene ID" value="L893_g22672"/>
</dbReference>
<dbReference type="Proteomes" id="UP000095287">
    <property type="component" value="Unplaced"/>
</dbReference>
<reference evidence="7" key="1">
    <citation type="submission" date="2016-11" db="UniProtKB">
        <authorList>
            <consortium name="WormBaseParasite"/>
        </authorList>
    </citation>
    <scope>IDENTIFICATION</scope>
</reference>
<evidence type="ECO:0000256" key="2">
    <source>
        <dbReference type="ARBA" id="ARBA00010112"/>
    </source>
</evidence>
<feature type="chain" id="PRO_5009312971" evidence="5">
    <location>
        <begin position="19"/>
        <end position="146"/>
    </location>
</feature>
<keyword evidence="3" id="KW-0964">Secreted</keyword>
<evidence type="ECO:0000313" key="6">
    <source>
        <dbReference type="Proteomes" id="UP000095287"/>
    </source>
</evidence>
<dbReference type="InterPro" id="IPR038479">
    <property type="entry name" value="Transthyretin-like_sf"/>
</dbReference>
<dbReference type="PANTHER" id="PTHR21700">
    <property type="entry name" value="TRANSTHYRETIN-LIKE FAMILY PROTEIN-RELATED"/>
    <property type="match status" value="1"/>
</dbReference>
<sequence>MFTTVTIFLLLSAWNVECANTFPLDEVQSVAVRGTLLCGKVPMVDVHLKLYDVDRIDPDDLMATGFTDENGDFYIEGHEIEMTNIDPVLKIYHKCNDEGLPCDRKWKIGIPDKYITHNNRTPQFIMDLGVMNAEVEIDGETRDCFH</sequence>
<keyword evidence="4 5" id="KW-0732">Signal</keyword>
<name>A0A1I7Z3X2_9BILA</name>
<comment type="similarity">
    <text evidence="2">Belongs to the nematode transthyretin-like family.</text>
</comment>
<evidence type="ECO:0000256" key="1">
    <source>
        <dbReference type="ARBA" id="ARBA00004613"/>
    </source>
</evidence>
<accession>A0A1I7Z3X2</accession>
<feature type="signal peptide" evidence="5">
    <location>
        <begin position="1"/>
        <end position="18"/>
    </location>
</feature>
<organism evidence="6 7">
    <name type="scientific">Steinernema glaseri</name>
    <dbReference type="NCBI Taxonomy" id="37863"/>
    <lineage>
        <taxon>Eukaryota</taxon>
        <taxon>Metazoa</taxon>
        <taxon>Ecdysozoa</taxon>
        <taxon>Nematoda</taxon>
        <taxon>Chromadorea</taxon>
        <taxon>Rhabditida</taxon>
        <taxon>Tylenchina</taxon>
        <taxon>Panagrolaimomorpha</taxon>
        <taxon>Strongyloidoidea</taxon>
        <taxon>Steinernematidae</taxon>
        <taxon>Steinernema</taxon>
    </lineage>
</organism>
<dbReference type="Gene3D" id="2.60.40.3330">
    <property type="match status" value="1"/>
</dbReference>
<evidence type="ECO:0000256" key="4">
    <source>
        <dbReference type="ARBA" id="ARBA00022729"/>
    </source>
</evidence>
<proteinExistence type="inferred from homology"/>
<protein>
    <submittedName>
        <fullName evidence="7">Transthyretin-like protein 46</fullName>
    </submittedName>
</protein>